<gene>
    <name evidence="1" type="ORF">BWX89_00359</name>
</gene>
<name>A0A1V6CDB1_UNCT6</name>
<proteinExistence type="predicted"/>
<dbReference type="Proteomes" id="UP000485562">
    <property type="component" value="Unassembled WGS sequence"/>
</dbReference>
<evidence type="ECO:0000313" key="1">
    <source>
        <dbReference type="EMBL" id="OQB74870.1"/>
    </source>
</evidence>
<accession>A0A1V6CDB1</accession>
<organism evidence="1">
    <name type="scientific">candidate division TA06 bacterium ADurb.Bin131</name>
    <dbReference type="NCBI Taxonomy" id="1852827"/>
    <lineage>
        <taxon>Bacteria</taxon>
        <taxon>Bacteria division TA06</taxon>
    </lineage>
</organism>
<protein>
    <submittedName>
        <fullName evidence="1">Uncharacterized protein</fullName>
    </submittedName>
</protein>
<dbReference type="EMBL" id="MWDQ01000027">
    <property type="protein sequence ID" value="OQB74870.1"/>
    <property type="molecule type" value="Genomic_DNA"/>
</dbReference>
<comment type="caution">
    <text evidence="1">The sequence shown here is derived from an EMBL/GenBank/DDBJ whole genome shotgun (WGS) entry which is preliminary data.</text>
</comment>
<dbReference type="AlphaFoldDB" id="A0A1V6CDB1"/>
<sequence length="191" mass="22531">MALEIDKVDTESAGWVFAKGFTDMRTNPKTFLKVYLYFNKYQHHMGDVLKRSIEEGINIYIKEKEGKYGINLEQQKDIINEGIKFLNDPTNSSEEKKIIVQFLWDLWSGFFSKVEEIKNRDEIYEKMNQQSLSIIEMLNTVRKDTKLSEEVDKVLLNFQIHYSRNDLPVEFLQSPLISTIREKITQSMSLF</sequence>
<reference evidence="1" key="1">
    <citation type="submission" date="2017-02" db="EMBL/GenBank/DDBJ databases">
        <title>Delving into the versatile metabolic prowess of the omnipresent phylum Bacteroidetes.</title>
        <authorList>
            <person name="Nobu M.K."/>
            <person name="Mei R."/>
            <person name="Narihiro T."/>
            <person name="Kuroda K."/>
            <person name="Liu W.-T."/>
        </authorList>
    </citation>
    <scope>NUCLEOTIDE SEQUENCE</scope>
    <source>
        <strain evidence="1">ADurb.Bin131</strain>
    </source>
</reference>